<keyword evidence="5" id="KW-1185">Reference proteome</keyword>
<proteinExistence type="predicted"/>
<dbReference type="RefSeq" id="WP_130356024.1">
    <property type="nucleotide sequence ID" value="NZ_SGXC01000001.1"/>
</dbReference>
<accession>A0A4Q7NIF7</accession>
<dbReference type="EMBL" id="SGXC01000001">
    <property type="protein sequence ID" value="RZS84683.1"/>
    <property type="molecule type" value="Genomic_DNA"/>
</dbReference>
<feature type="domain" description="Antitoxin Xre-like helix-turn-helix" evidence="3">
    <location>
        <begin position="42"/>
        <end position="97"/>
    </location>
</feature>
<evidence type="ECO:0000256" key="1">
    <source>
        <dbReference type="SAM" id="MobiDB-lite"/>
    </source>
</evidence>
<dbReference type="OrthoDB" id="5918037at2"/>
<feature type="region of interest" description="Disordered" evidence="1">
    <location>
        <begin position="1"/>
        <end position="22"/>
    </location>
</feature>
<organism evidence="4 5">
    <name type="scientific">Pigmentiphaga kullae</name>
    <dbReference type="NCBI Taxonomy" id="151784"/>
    <lineage>
        <taxon>Bacteria</taxon>
        <taxon>Pseudomonadati</taxon>
        <taxon>Pseudomonadota</taxon>
        <taxon>Betaproteobacteria</taxon>
        <taxon>Burkholderiales</taxon>
        <taxon>Alcaligenaceae</taxon>
        <taxon>Pigmentiphaga</taxon>
    </lineage>
</organism>
<dbReference type="Pfam" id="PF20432">
    <property type="entry name" value="Xre-like-HTH"/>
    <property type="match status" value="1"/>
</dbReference>
<dbReference type="Pfam" id="PF09722">
    <property type="entry name" value="Xre_MbcA_ParS_C"/>
    <property type="match status" value="1"/>
</dbReference>
<comment type="caution">
    <text evidence="4">The sequence shown here is derived from an EMBL/GenBank/DDBJ whole genome shotgun (WGS) entry which is preliminary data.</text>
</comment>
<evidence type="ECO:0000313" key="4">
    <source>
        <dbReference type="EMBL" id="RZS84683.1"/>
    </source>
</evidence>
<evidence type="ECO:0000313" key="5">
    <source>
        <dbReference type="Proteomes" id="UP000292445"/>
    </source>
</evidence>
<gene>
    <name evidence="4" type="ORF">EV675_0702</name>
</gene>
<dbReference type="InterPro" id="IPR046847">
    <property type="entry name" value="Xre-like_HTH"/>
</dbReference>
<sequence>MTQAIHGKPAKNAPRRPTRRPPSLVDYTTAFLASDGEIVDWIKARVDAREFQRFVSRLSTSEDRVYSLLGFGRSTIKRRLGNDDKLSQEESERAIGLSQLVGLAETIVRESGSTEPFDAAAWVGAWLEQPNPALGNATPASYMDTMKGQQLVRHILAMAQGSAYA</sequence>
<dbReference type="Proteomes" id="UP000292445">
    <property type="component" value="Unassembled WGS sequence"/>
</dbReference>
<dbReference type="AlphaFoldDB" id="A0A4Q7NIF7"/>
<dbReference type="GO" id="GO:0003677">
    <property type="term" value="F:DNA binding"/>
    <property type="evidence" value="ECO:0007669"/>
    <property type="project" value="InterPro"/>
</dbReference>
<name>A0A4Q7NIF7_9BURK</name>
<reference evidence="4 5" key="1">
    <citation type="submission" date="2019-02" db="EMBL/GenBank/DDBJ databases">
        <title>Genomic Encyclopedia of Type Strains, Phase IV (KMG-IV): sequencing the most valuable type-strain genomes for metagenomic binning, comparative biology and taxonomic classification.</title>
        <authorList>
            <person name="Goeker M."/>
        </authorList>
    </citation>
    <scope>NUCLEOTIDE SEQUENCE [LARGE SCALE GENOMIC DNA]</scope>
    <source>
        <strain evidence="4 5">K24</strain>
    </source>
</reference>
<feature type="domain" description="Antitoxin Xre/MbcA/ParS-like toxin-binding" evidence="2">
    <location>
        <begin position="117"/>
        <end position="158"/>
    </location>
</feature>
<evidence type="ECO:0000259" key="3">
    <source>
        <dbReference type="Pfam" id="PF20432"/>
    </source>
</evidence>
<protein>
    <submittedName>
        <fullName evidence="4">Uncharacterized protein (DUF2384 family)</fullName>
    </submittedName>
</protein>
<dbReference type="InterPro" id="IPR024467">
    <property type="entry name" value="Xre/MbcA/ParS-like_toxin-bd"/>
</dbReference>
<evidence type="ECO:0000259" key="2">
    <source>
        <dbReference type="Pfam" id="PF09722"/>
    </source>
</evidence>